<dbReference type="AlphaFoldDB" id="A0AAJ0G720"/>
<keyword evidence="2" id="KW-1185">Reference proteome</keyword>
<evidence type="ECO:0000313" key="1">
    <source>
        <dbReference type="EMBL" id="KAK3051474.1"/>
    </source>
</evidence>
<dbReference type="Proteomes" id="UP001271007">
    <property type="component" value="Unassembled WGS sequence"/>
</dbReference>
<reference evidence="1" key="1">
    <citation type="submission" date="2023-04" db="EMBL/GenBank/DDBJ databases">
        <title>Black Yeasts Isolated from many extreme environments.</title>
        <authorList>
            <person name="Coleine C."/>
            <person name="Stajich J.E."/>
            <person name="Selbmann L."/>
        </authorList>
    </citation>
    <scope>NUCLEOTIDE SEQUENCE</scope>
    <source>
        <strain evidence="1">CCFEE 5312</strain>
    </source>
</reference>
<protein>
    <submittedName>
        <fullName evidence="1">Uncharacterized protein</fullName>
    </submittedName>
</protein>
<sequence>MSDLISTRFQSTLSHTNDALLHTSRLLSTTTGLKSTLSTILFTSTLLHSYLTPFLLLRYRTAFATPHSSTSVPSKPSAPRDPSAPFTIPESLRTLTASKLSRTCSSLRSLSQTAADAWLFLRLFDLFHLYQHAHDIWEKPHRDPAVKTLLWAEVGSAACFHALENVAFLSMKWVLPGMGGPSFGDAKRLMRWSGYFWVAGTVLEGLRLARVWQLGWREELGAEKEEEEGVEGFVEVSGEEVETVGSGSEKVKSEELENEALGTDVKGHEGEGVVQVESKELERRWRIKVRNAVDCLPMALHWRYMSPMEGPNMEGLQGVLGLVPSVVWLRDAWWQTA</sequence>
<accession>A0AAJ0G720</accession>
<gene>
    <name evidence="1" type="ORF">LTR09_007497</name>
</gene>
<proteinExistence type="predicted"/>
<evidence type="ECO:0000313" key="2">
    <source>
        <dbReference type="Proteomes" id="UP001271007"/>
    </source>
</evidence>
<name>A0AAJ0G720_9PEZI</name>
<organism evidence="1 2">
    <name type="scientific">Extremus antarcticus</name>
    <dbReference type="NCBI Taxonomy" id="702011"/>
    <lineage>
        <taxon>Eukaryota</taxon>
        <taxon>Fungi</taxon>
        <taxon>Dikarya</taxon>
        <taxon>Ascomycota</taxon>
        <taxon>Pezizomycotina</taxon>
        <taxon>Dothideomycetes</taxon>
        <taxon>Dothideomycetidae</taxon>
        <taxon>Mycosphaerellales</taxon>
        <taxon>Extremaceae</taxon>
        <taxon>Extremus</taxon>
    </lineage>
</organism>
<dbReference type="PANTHER" id="PTHR12652:SF25">
    <property type="entry name" value="MICROBODY (PEROXISOME) PROLIFERATION PROTEIN PEROXIN 11C (EUROFUNG)"/>
    <property type="match status" value="1"/>
</dbReference>
<comment type="caution">
    <text evidence="1">The sequence shown here is derived from an EMBL/GenBank/DDBJ whole genome shotgun (WGS) entry which is preliminary data.</text>
</comment>
<dbReference type="PANTHER" id="PTHR12652">
    <property type="entry name" value="PEROXISOMAL BIOGENESIS FACTOR 11"/>
    <property type="match status" value="1"/>
</dbReference>
<dbReference type="EMBL" id="JAWDJX010000026">
    <property type="protein sequence ID" value="KAK3051474.1"/>
    <property type="molecule type" value="Genomic_DNA"/>
</dbReference>